<dbReference type="HOGENOM" id="CLU_1163750_0_0_1"/>
<protein>
    <submittedName>
        <fullName evidence="1">Uncharacterized protein</fullName>
    </submittedName>
</protein>
<dbReference type="Proteomes" id="UP000019132">
    <property type="component" value="Unassembled WGS sequence"/>
</dbReference>
<dbReference type="EMBL" id="GL376629">
    <property type="status" value="NOT_ANNOTATED_CDS"/>
    <property type="molecule type" value="Genomic_DNA"/>
</dbReference>
<reference evidence="1" key="3">
    <citation type="submission" date="2015-02" db="UniProtKB">
        <authorList>
            <consortium name="EnsemblProtists"/>
        </authorList>
    </citation>
    <scope>IDENTIFICATION</scope>
    <source>
        <strain evidence="1">DAOM BR144</strain>
    </source>
</reference>
<evidence type="ECO:0000313" key="2">
    <source>
        <dbReference type="Proteomes" id="UP000019132"/>
    </source>
</evidence>
<proteinExistence type="predicted"/>
<name>K3WQP5_GLOUD</name>
<dbReference type="AlphaFoldDB" id="K3WQP5"/>
<reference evidence="2" key="1">
    <citation type="journal article" date="2010" name="Genome Biol.">
        <title>Genome sequence of the necrotrophic plant pathogen Pythium ultimum reveals original pathogenicity mechanisms and effector repertoire.</title>
        <authorList>
            <person name="Levesque C.A."/>
            <person name="Brouwer H."/>
            <person name="Cano L."/>
            <person name="Hamilton J.P."/>
            <person name="Holt C."/>
            <person name="Huitema E."/>
            <person name="Raffaele S."/>
            <person name="Robideau G.P."/>
            <person name="Thines M."/>
            <person name="Win J."/>
            <person name="Zerillo M.M."/>
            <person name="Beakes G.W."/>
            <person name="Boore J.L."/>
            <person name="Busam D."/>
            <person name="Dumas B."/>
            <person name="Ferriera S."/>
            <person name="Fuerstenberg S.I."/>
            <person name="Gachon C.M."/>
            <person name="Gaulin E."/>
            <person name="Govers F."/>
            <person name="Grenville-Briggs L."/>
            <person name="Horner N."/>
            <person name="Hostetler J."/>
            <person name="Jiang R.H."/>
            <person name="Johnson J."/>
            <person name="Krajaejun T."/>
            <person name="Lin H."/>
            <person name="Meijer H.J."/>
            <person name="Moore B."/>
            <person name="Morris P."/>
            <person name="Phuntmart V."/>
            <person name="Puiu D."/>
            <person name="Shetty J."/>
            <person name="Stajich J.E."/>
            <person name="Tripathy S."/>
            <person name="Wawra S."/>
            <person name="van West P."/>
            <person name="Whitty B.R."/>
            <person name="Coutinho P.M."/>
            <person name="Henrissat B."/>
            <person name="Martin F."/>
            <person name="Thomas P.D."/>
            <person name="Tyler B.M."/>
            <person name="De Vries R.P."/>
            <person name="Kamoun S."/>
            <person name="Yandell M."/>
            <person name="Tisserat N."/>
            <person name="Buell C.R."/>
        </authorList>
    </citation>
    <scope>NUCLEOTIDE SEQUENCE</scope>
    <source>
        <strain evidence="2">DAOM:BR144</strain>
    </source>
</reference>
<dbReference type="EnsemblProtists" id="PYU1_T007287">
    <property type="protein sequence ID" value="PYU1_T007287"/>
    <property type="gene ID" value="PYU1_G007271"/>
</dbReference>
<dbReference type="InParanoid" id="K3WQP5"/>
<evidence type="ECO:0000313" key="1">
    <source>
        <dbReference type="EnsemblProtists" id="PYU1_T007287"/>
    </source>
</evidence>
<keyword evidence="2" id="KW-1185">Reference proteome</keyword>
<sequence length="239" mass="26434">MTFIQNSLQSETNPTGEWVTARLIAAASQNAWIFEVNPTAKWFYDWEVGAARDRRAMEHVFEVYVLYERDPPSLDLLRSYSAPPTQAPIPASSVDLEVVAVVESTPFTLISFRRAPTGSMPAAATAPFPREPLNLASSNQPQCARSWVQHIDNGNSDNHESAARDVDDFMPGWNLDSELPLRGDNNEDSDASAPPVAAAARNMTIVAWFICHIPLTAVLPLIPTLNEYLHASLFSRLEL</sequence>
<dbReference type="VEuPathDB" id="FungiDB:PYU1_G007271"/>
<organism evidence="1 2">
    <name type="scientific">Globisporangium ultimum (strain ATCC 200006 / CBS 805.95 / DAOM BR144)</name>
    <name type="common">Pythium ultimum</name>
    <dbReference type="NCBI Taxonomy" id="431595"/>
    <lineage>
        <taxon>Eukaryota</taxon>
        <taxon>Sar</taxon>
        <taxon>Stramenopiles</taxon>
        <taxon>Oomycota</taxon>
        <taxon>Peronosporomycetes</taxon>
        <taxon>Pythiales</taxon>
        <taxon>Pythiaceae</taxon>
        <taxon>Globisporangium</taxon>
    </lineage>
</organism>
<accession>K3WQP5</accession>
<reference evidence="2" key="2">
    <citation type="submission" date="2010-04" db="EMBL/GenBank/DDBJ databases">
        <authorList>
            <person name="Buell R."/>
            <person name="Hamilton J."/>
            <person name="Hostetler J."/>
        </authorList>
    </citation>
    <scope>NUCLEOTIDE SEQUENCE [LARGE SCALE GENOMIC DNA]</scope>
    <source>
        <strain evidence="2">DAOM:BR144</strain>
    </source>
</reference>
<dbReference type="eggNOG" id="ENOG502RFEG">
    <property type="taxonomic scope" value="Eukaryota"/>
</dbReference>